<dbReference type="RefSeq" id="WP_377321084.1">
    <property type="nucleotide sequence ID" value="NZ_JBHSNF010000003.1"/>
</dbReference>
<keyword evidence="3" id="KW-1185">Reference proteome</keyword>
<dbReference type="EMBL" id="JBHSNF010000003">
    <property type="protein sequence ID" value="MFC5526919.1"/>
    <property type="molecule type" value="Genomic_DNA"/>
</dbReference>
<gene>
    <name evidence="2" type="ORF">ACFPPA_14360</name>
</gene>
<dbReference type="Proteomes" id="UP001596114">
    <property type="component" value="Unassembled WGS sequence"/>
</dbReference>
<dbReference type="Pfam" id="PF01370">
    <property type="entry name" value="Epimerase"/>
    <property type="match status" value="1"/>
</dbReference>
<evidence type="ECO:0000259" key="1">
    <source>
        <dbReference type="Pfam" id="PF01370"/>
    </source>
</evidence>
<dbReference type="InterPro" id="IPR036291">
    <property type="entry name" value="NAD(P)-bd_dom_sf"/>
</dbReference>
<protein>
    <submittedName>
        <fullName evidence="2">NAD-dependent epimerase/dehydratase family protein</fullName>
    </submittedName>
</protein>
<accession>A0ABW0QPL9</accession>
<evidence type="ECO:0000313" key="3">
    <source>
        <dbReference type="Proteomes" id="UP001596114"/>
    </source>
</evidence>
<dbReference type="SUPFAM" id="SSF51735">
    <property type="entry name" value="NAD(P)-binding Rossmann-fold domains"/>
    <property type="match status" value="1"/>
</dbReference>
<organism evidence="2 3">
    <name type="scientific">Rhodanobacter ginsengisoli</name>
    <dbReference type="NCBI Taxonomy" id="418646"/>
    <lineage>
        <taxon>Bacteria</taxon>
        <taxon>Pseudomonadati</taxon>
        <taxon>Pseudomonadota</taxon>
        <taxon>Gammaproteobacteria</taxon>
        <taxon>Lysobacterales</taxon>
        <taxon>Rhodanobacteraceae</taxon>
        <taxon>Rhodanobacter</taxon>
    </lineage>
</organism>
<proteinExistence type="predicted"/>
<sequence>MTTVLLTGASGFLGGHLLRELRATGCEVRALSRRSESDAVIAAAGAMPVRAALADQAALAAALEGCAAVFHAAADTSMWRPRAVAQTATNVQGTANLLRAAGHAGVQAFMHTSSVSAWSHRVHGIIDESAPQQGGGSWINYERSKFLGEQLVRGSPLPWIVFNPSHILGPGDRHNWARLIMLIDREKLPGIPPGVGAFADVREIARAQVRAWQRQRFGQTYLLGGEQASFVDFVHRVGAALGRRTPRRATPAWALMGFARVVDAWSRLSGREPDVTPEAAALTSHVLRVDSGKARRELDYVEPPLDVLLADMLDWMRGEGMIGRTTH</sequence>
<dbReference type="InterPro" id="IPR051783">
    <property type="entry name" value="NAD(P)-dependent_oxidoreduct"/>
</dbReference>
<dbReference type="PANTHER" id="PTHR48079:SF6">
    <property type="entry name" value="NAD(P)-BINDING DOMAIN-CONTAINING PROTEIN-RELATED"/>
    <property type="match status" value="1"/>
</dbReference>
<reference evidence="3" key="1">
    <citation type="journal article" date="2019" name="Int. J. Syst. Evol. Microbiol.">
        <title>The Global Catalogue of Microorganisms (GCM) 10K type strain sequencing project: providing services to taxonomists for standard genome sequencing and annotation.</title>
        <authorList>
            <consortium name="The Broad Institute Genomics Platform"/>
            <consortium name="The Broad Institute Genome Sequencing Center for Infectious Disease"/>
            <person name="Wu L."/>
            <person name="Ma J."/>
        </authorList>
    </citation>
    <scope>NUCLEOTIDE SEQUENCE [LARGE SCALE GENOMIC DNA]</scope>
    <source>
        <strain evidence="3">CGMCC 1.16619</strain>
    </source>
</reference>
<comment type="caution">
    <text evidence="2">The sequence shown here is derived from an EMBL/GenBank/DDBJ whole genome shotgun (WGS) entry which is preliminary data.</text>
</comment>
<dbReference type="Gene3D" id="3.40.50.720">
    <property type="entry name" value="NAD(P)-binding Rossmann-like Domain"/>
    <property type="match status" value="1"/>
</dbReference>
<dbReference type="PANTHER" id="PTHR48079">
    <property type="entry name" value="PROTEIN YEEZ"/>
    <property type="match status" value="1"/>
</dbReference>
<feature type="domain" description="NAD-dependent epimerase/dehydratase" evidence="1">
    <location>
        <begin position="4"/>
        <end position="221"/>
    </location>
</feature>
<evidence type="ECO:0000313" key="2">
    <source>
        <dbReference type="EMBL" id="MFC5526919.1"/>
    </source>
</evidence>
<name>A0ABW0QPL9_9GAMM</name>
<dbReference type="InterPro" id="IPR001509">
    <property type="entry name" value="Epimerase_deHydtase"/>
</dbReference>